<sequence length="357" mass="38956">MVQDKAWSTTDSAISASLFSLFVLAGSAYIIAAKLMHYPAFLVTSVPVAVMVVYALVIVVLRRFRLRLDQAGDNIYYMGFLFTLTSLGVSLYQFQAEGAVEEIVRNFGVAIASTIAGVALRVLFGQMRQDPYEVELASRLELSEATRRVRRELDTIVVEIANFRRSSQQMIIEGFGEAREGVRDATSRALGDFEDLTRKAAGPIEASADASTTILKAFAKSAFESVEAANTKFAAETAKLSEGTDRLTATLEAVSDHLKSLQVPANVIEEKLQPSVGELTQAVSQLSKSLATFIEHNSPMAPTQLLDTEAKRNARIDNLAEAIAGLTRQMEEAAAAKQSRPLRYIRRLLRRSAAADA</sequence>
<feature type="transmembrane region" description="Helical" evidence="1">
    <location>
        <begin position="106"/>
        <end position="124"/>
    </location>
</feature>
<keyword evidence="1" id="KW-1133">Transmembrane helix</keyword>
<dbReference type="Proteomes" id="UP001555786">
    <property type="component" value="Unassembled WGS sequence"/>
</dbReference>
<accession>A0ABV3PXE5</accession>
<reference evidence="2 3" key="1">
    <citation type="submission" date="2024-07" db="EMBL/GenBank/DDBJ databases">
        <title>Description of Labrys sedimenti sp. nov., isolated from a diclofenac-degrading enrichment culture.</title>
        <authorList>
            <person name="Tancsics A."/>
            <person name="Csepanyi A."/>
        </authorList>
    </citation>
    <scope>NUCLEOTIDE SEQUENCE [LARGE SCALE GENOMIC DNA]</scope>
    <source>
        <strain evidence="2 3">LMG 23578</strain>
    </source>
</reference>
<gene>
    <name evidence="2" type="ORF">ABXS05_32755</name>
</gene>
<evidence type="ECO:0000256" key="1">
    <source>
        <dbReference type="SAM" id="Phobius"/>
    </source>
</evidence>
<evidence type="ECO:0000313" key="3">
    <source>
        <dbReference type="Proteomes" id="UP001555786"/>
    </source>
</evidence>
<organism evidence="2 3">
    <name type="scientific">Labrys neptuniae</name>
    <dbReference type="NCBI Taxonomy" id="376174"/>
    <lineage>
        <taxon>Bacteria</taxon>
        <taxon>Pseudomonadati</taxon>
        <taxon>Pseudomonadota</taxon>
        <taxon>Alphaproteobacteria</taxon>
        <taxon>Hyphomicrobiales</taxon>
        <taxon>Xanthobacteraceae</taxon>
        <taxon>Labrys</taxon>
    </lineage>
</organism>
<evidence type="ECO:0000313" key="2">
    <source>
        <dbReference type="EMBL" id="MEW9310355.1"/>
    </source>
</evidence>
<keyword evidence="1" id="KW-0812">Transmembrane</keyword>
<name>A0ABV3PXE5_9HYPH</name>
<feature type="transmembrane region" description="Helical" evidence="1">
    <location>
        <begin position="74"/>
        <end position="94"/>
    </location>
</feature>
<dbReference type="RefSeq" id="WP_367626787.1">
    <property type="nucleotide sequence ID" value="NZ_JBFNQD010000025.1"/>
</dbReference>
<keyword evidence="1" id="KW-0472">Membrane</keyword>
<protein>
    <recommendedName>
        <fullName evidence="4">Transmembrane protein</fullName>
    </recommendedName>
</protein>
<proteinExistence type="predicted"/>
<comment type="caution">
    <text evidence="2">The sequence shown here is derived from an EMBL/GenBank/DDBJ whole genome shotgun (WGS) entry which is preliminary data.</text>
</comment>
<feature type="transmembrane region" description="Helical" evidence="1">
    <location>
        <begin position="38"/>
        <end position="62"/>
    </location>
</feature>
<evidence type="ECO:0008006" key="4">
    <source>
        <dbReference type="Google" id="ProtNLM"/>
    </source>
</evidence>
<feature type="transmembrane region" description="Helical" evidence="1">
    <location>
        <begin position="12"/>
        <end position="32"/>
    </location>
</feature>
<dbReference type="EMBL" id="JBFNQD010000025">
    <property type="protein sequence ID" value="MEW9310355.1"/>
    <property type="molecule type" value="Genomic_DNA"/>
</dbReference>
<keyword evidence="3" id="KW-1185">Reference proteome</keyword>